<evidence type="ECO:0000256" key="1">
    <source>
        <dbReference type="SAM" id="Phobius"/>
    </source>
</evidence>
<proteinExistence type="predicted"/>
<keyword evidence="4" id="KW-1185">Reference proteome</keyword>
<dbReference type="Pfam" id="PF10022">
    <property type="entry name" value="DUF2264"/>
    <property type="match status" value="1"/>
</dbReference>
<feature type="transmembrane region" description="Helical" evidence="1">
    <location>
        <begin position="12"/>
        <end position="30"/>
    </location>
</feature>
<dbReference type="PANTHER" id="PTHR35339">
    <property type="entry name" value="LINALOOL DEHYDRATASE_ISOMERASE DOMAIN-CONTAINING PROTEIN"/>
    <property type="match status" value="1"/>
</dbReference>
<keyword evidence="1" id="KW-0472">Membrane</keyword>
<keyword evidence="1" id="KW-1133">Transmembrane helix</keyword>
<dbReference type="InterPro" id="IPR016624">
    <property type="entry name" value="UCP014753"/>
</dbReference>
<keyword evidence="1" id="KW-0812">Transmembrane</keyword>
<dbReference type="EMBL" id="JAIUJR010000005">
    <property type="protein sequence ID" value="MCA0132692.1"/>
    <property type="molecule type" value="Genomic_DNA"/>
</dbReference>
<comment type="caution">
    <text evidence="3">The sequence shown here is derived from an EMBL/GenBank/DDBJ whole genome shotgun (WGS) entry which is preliminary data.</text>
</comment>
<organism evidence="3 4">
    <name type="scientific">Winogradskyella alexanderae</name>
    <dbReference type="NCBI Taxonomy" id="2877123"/>
    <lineage>
        <taxon>Bacteria</taxon>
        <taxon>Pseudomonadati</taxon>
        <taxon>Bacteroidota</taxon>
        <taxon>Flavobacteriia</taxon>
        <taxon>Flavobacteriales</taxon>
        <taxon>Flavobacteriaceae</taxon>
        <taxon>Winogradskyella</taxon>
    </lineage>
</organism>
<protein>
    <submittedName>
        <fullName evidence="3">DUF2264 domain-containing protein</fullName>
    </submittedName>
</protein>
<gene>
    <name evidence="3" type="ORF">LBU54_08865</name>
</gene>
<feature type="domain" description="DUF2264" evidence="2">
    <location>
        <begin position="68"/>
        <end position="396"/>
    </location>
</feature>
<dbReference type="PANTHER" id="PTHR35339:SF4">
    <property type="entry name" value="LINALOOL DEHYDRATASE_ISOMERASE DOMAIN-CONTAINING PROTEIN"/>
    <property type="match status" value="1"/>
</dbReference>
<dbReference type="Proteomes" id="UP001198901">
    <property type="component" value="Unassembled WGS sequence"/>
</dbReference>
<dbReference type="InterPro" id="IPR049349">
    <property type="entry name" value="DUF2264_N"/>
</dbReference>
<evidence type="ECO:0000259" key="2">
    <source>
        <dbReference type="Pfam" id="PF10022"/>
    </source>
</evidence>
<dbReference type="RefSeq" id="WP_224528449.1">
    <property type="nucleotide sequence ID" value="NZ_JAIUJR010000005.1"/>
</dbReference>
<evidence type="ECO:0000313" key="4">
    <source>
        <dbReference type="Proteomes" id="UP001198901"/>
    </source>
</evidence>
<name>A0ABS7XRP2_9FLAO</name>
<accession>A0ABS7XRP2</accession>
<sequence length="498" mass="57944">MNQLIKNRKIFVFLAFIILTMCTIYYFRILPKSVDGWSDKIIPYESSRKMDDLVKLEFNDSEKSTSKKFNSVFKYFLRANINYKSKGGALVFYPGEVSNKGRYVNGIEGFARFFPMASSWMYSNNTDEISLDGKNVNIAELLKMGLLNGTSPGNTEFWGEVKNKDQRIVEAADIALGLWLSKEYIWNTLRETDKTQVINWLNSCVSKEIVDNNWNLFPITIVKCLEALGHVNQQNIEYINQLYSRYKKEHYIGNGWFDDPPNGLDYYNAWSIHYSLFWLDQIDPDFDPEFIRSSHKEFLEFYKYFFGPYGYPIMGRSVCYRLAAPTPIVSGSLINPEVVSKGLAKRTLEQTWKHFINKNSLKDGKFTQGYYEDDYGLLDGYSGAGSCLWSLRSLIVAYYVDKKISLYDSEDELLPVERKNYSITNNTIGWSIYGDSLSKTIILKIESNKNNQIHKLINYDRIDQIKESIFKRPFRPNNKKALYKNYEYSSRADVIINN</sequence>
<reference evidence="4" key="1">
    <citation type="submission" date="2023-07" db="EMBL/GenBank/DDBJ databases">
        <authorList>
            <person name="Yue Y."/>
        </authorList>
    </citation>
    <scope>NUCLEOTIDE SEQUENCE [LARGE SCALE GENOMIC DNA]</scope>
    <source>
        <strain evidence="4">D23</strain>
    </source>
</reference>
<evidence type="ECO:0000313" key="3">
    <source>
        <dbReference type="EMBL" id="MCA0132692.1"/>
    </source>
</evidence>